<evidence type="ECO:0000256" key="3">
    <source>
        <dbReference type="ARBA" id="ARBA00023204"/>
    </source>
</evidence>
<dbReference type="GO" id="GO:0016799">
    <property type="term" value="F:hydrolase activity, hydrolyzing N-glycosyl compounds"/>
    <property type="evidence" value="ECO:0007669"/>
    <property type="project" value="InterPro"/>
</dbReference>
<dbReference type="GO" id="GO:0006281">
    <property type="term" value="P:DNA repair"/>
    <property type="evidence" value="ECO:0007669"/>
    <property type="project" value="UniProtKB-KW"/>
</dbReference>
<dbReference type="AlphaFoldDB" id="A0A381VZF7"/>
<evidence type="ECO:0000313" key="5">
    <source>
        <dbReference type="EMBL" id="SVA45675.1"/>
    </source>
</evidence>
<name>A0A381VZF7_9ZZZZ</name>
<protein>
    <recommendedName>
        <fullName evidence="6">HhH-GPD domain-containing protein</fullName>
    </recommendedName>
</protein>
<keyword evidence="1" id="KW-0227">DNA damage</keyword>
<organism evidence="5">
    <name type="scientific">marine metagenome</name>
    <dbReference type="NCBI Taxonomy" id="408172"/>
    <lineage>
        <taxon>unclassified sequences</taxon>
        <taxon>metagenomes</taxon>
        <taxon>ecological metagenomes</taxon>
    </lineage>
</organism>
<dbReference type="GO" id="GO:0003906">
    <property type="term" value="F:DNA-(apurinic or apyrimidinic site) endonuclease activity"/>
    <property type="evidence" value="ECO:0007669"/>
    <property type="project" value="InterPro"/>
</dbReference>
<evidence type="ECO:0000256" key="2">
    <source>
        <dbReference type="ARBA" id="ARBA00022801"/>
    </source>
</evidence>
<keyword evidence="3" id="KW-0234">DNA repair</keyword>
<keyword evidence="2" id="KW-0378">Hydrolase</keyword>
<dbReference type="InterPro" id="IPR023170">
    <property type="entry name" value="HhH_base_excis_C"/>
</dbReference>
<dbReference type="Pfam" id="PF22175">
    <property type="entry name" value="Ogg-HhH"/>
    <property type="match status" value="1"/>
</dbReference>
<dbReference type="EMBL" id="UINC01010249">
    <property type="protein sequence ID" value="SVA45675.1"/>
    <property type="molecule type" value="Genomic_DNA"/>
</dbReference>
<dbReference type="InterPro" id="IPR012092">
    <property type="entry name" value="DNA_glyclase/AP_lyase_Ogg"/>
</dbReference>
<gene>
    <name evidence="5" type="ORF">METZ01_LOCUS98529</name>
</gene>
<reference evidence="5" key="1">
    <citation type="submission" date="2018-05" db="EMBL/GenBank/DDBJ databases">
        <authorList>
            <person name="Lanie J.A."/>
            <person name="Ng W.-L."/>
            <person name="Kazmierczak K.M."/>
            <person name="Andrzejewski T.M."/>
            <person name="Davidsen T.M."/>
            <person name="Wayne K.J."/>
            <person name="Tettelin H."/>
            <person name="Glass J.I."/>
            <person name="Rusch D."/>
            <person name="Podicherti R."/>
            <person name="Tsui H.-C.T."/>
            <person name="Winkler M.E."/>
        </authorList>
    </citation>
    <scope>NUCLEOTIDE SEQUENCE</scope>
</reference>
<sequence length="223" mass="25186">MIDPQNITDFDRDLEELEEFLLFGILVAGGKSSIAAKAVNDLVARLKITWNNEVYRQINDPRISLMRRLSDYVCVSVLGTDMLPSEFLAGKFKKMGIRWHNQKAKSVIRLMETLYPMGGLDVLALATKPLEVIEKLPGVGRKTARFFILHSRRGADCAVLDTHVLKYLRDSGVPNVPKSTPSSKSEYERLSKEFMLLKPDSVSLAEFDLKIWKMYASGYKATV</sequence>
<evidence type="ECO:0000256" key="1">
    <source>
        <dbReference type="ARBA" id="ARBA00022763"/>
    </source>
</evidence>
<accession>A0A381VZF7</accession>
<keyword evidence="4" id="KW-0326">Glycosidase</keyword>
<evidence type="ECO:0000256" key="4">
    <source>
        <dbReference type="ARBA" id="ARBA00023295"/>
    </source>
</evidence>
<dbReference type="Gene3D" id="1.10.1670.10">
    <property type="entry name" value="Helix-hairpin-Helix base-excision DNA repair enzymes (C-terminal)"/>
    <property type="match status" value="1"/>
</dbReference>
<dbReference type="InterPro" id="IPR011257">
    <property type="entry name" value="DNA_glycosylase"/>
</dbReference>
<dbReference type="SUPFAM" id="SSF48150">
    <property type="entry name" value="DNA-glycosylase"/>
    <property type="match status" value="1"/>
</dbReference>
<proteinExistence type="predicted"/>
<evidence type="ECO:0008006" key="6">
    <source>
        <dbReference type="Google" id="ProtNLM"/>
    </source>
</evidence>